<evidence type="ECO:0000313" key="2">
    <source>
        <dbReference type="Proteomes" id="UP000324800"/>
    </source>
</evidence>
<dbReference type="EMBL" id="SNRW01000685">
    <property type="protein sequence ID" value="KAA6399773.1"/>
    <property type="molecule type" value="Genomic_DNA"/>
</dbReference>
<reference evidence="1 2" key="1">
    <citation type="submission" date="2019-03" db="EMBL/GenBank/DDBJ databases">
        <title>Single cell metagenomics reveals metabolic interactions within the superorganism composed of flagellate Streblomastix strix and complex community of Bacteroidetes bacteria on its surface.</title>
        <authorList>
            <person name="Treitli S.C."/>
            <person name="Kolisko M."/>
            <person name="Husnik F."/>
            <person name="Keeling P."/>
            <person name="Hampl V."/>
        </authorList>
    </citation>
    <scope>NUCLEOTIDE SEQUENCE [LARGE SCALE GENOMIC DNA]</scope>
    <source>
        <strain evidence="1">ST1C</strain>
    </source>
</reference>
<comment type="caution">
    <text evidence="1">The sequence shown here is derived from an EMBL/GenBank/DDBJ whole genome shotgun (WGS) entry which is preliminary data.</text>
</comment>
<gene>
    <name evidence="1" type="ORF">EZS28_004699</name>
</gene>
<accession>A0A5J4WY74</accession>
<dbReference type="AlphaFoldDB" id="A0A5J4WY74"/>
<dbReference type="Proteomes" id="UP000324800">
    <property type="component" value="Unassembled WGS sequence"/>
</dbReference>
<proteinExistence type="predicted"/>
<sequence length="523" mass="58731">MDALLLLKANVEDIMDSYSKTEDDALLLLKAHKSERIDFYCKSEDEALLLLKADKTQLIESYVKSETYTRDEVFTKTETDNLLNEKANQSTTYSKDEVYAGDEVYTKIETDQLISQIDTGDVAQSNYLIKTKTDQLLDEKLGTTDLANYVTLRISQIITINKTFNNSCRFVSSTDGISTVNGPSFIKSEAVNIVVLLGAVVTKPIAEFCGCIDDSNFMKKIRQNLQVIERYLRKSSEPEKVSEDDDDYITRSYIHSQFISLSGSQQIIGTKLFYDNVTANGFIKQSGTDLQVLLANGTTKLIYKFTGYPTDLSNYYSKCETYSRTETGNKYVRDQKTVNGSKTFMNIVNATGFVKVDNDDTTVLLAGGGDRLLSSFGGIEMNGGNDNAGKFNTDYFVQVDIAVMIYIPFQNHSVDKGDYSTTINPEWMQDFILFLDDKMSNVYIDEALLDAAGLSEFPELYAYIHECELKPIFEEIANHIIVGPQYLQDQVKVNDDKLSVQLPPPTPIILIPFAAEIITISLY</sequence>
<organism evidence="1 2">
    <name type="scientific">Streblomastix strix</name>
    <dbReference type="NCBI Taxonomy" id="222440"/>
    <lineage>
        <taxon>Eukaryota</taxon>
        <taxon>Metamonada</taxon>
        <taxon>Preaxostyla</taxon>
        <taxon>Oxymonadida</taxon>
        <taxon>Streblomastigidae</taxon>
        <taxon>Streblomastix</taxon>
    </lineage>
</organism>
<name>A0A5J4WY74_9EUKA</name>
<evidence type="ECO:0000313" key="1">
    <source>
        <dbReference type="EMBL" id="KAA6399773.1"/>
    </source>
</evidence>
<protein>
    <submittedName>
        <fullName evidence="1">Uncharacterized protein</fullName>
    </submittedName>
</protein>